<gene>
    <name evidence="2" type="ORF">IM811_013831</name>
</gene>
<accession>A0A8H7NA82</accession>
<protein>
    <submittedName>
        <fullName evidence="2">Uncharacterized protein</fullName>
    </submittedName>
</protein>
<feature type="compositionally biased region" description="Polar residues" evidence="1">
    <location>
        <begin position="80"/>
        <end position="93"/>
    </location>
</feature>
<evidence type="ECO:0000313" key="2">
    <source>
        <dbReference type="EMBL" id="KAF9752037.1"/>
    </source>
</evidence>
<comment type="caution">
    <text evidence="2">The sequence shown here is derived from an EMBL/GenBank/DDBJ whole genome shotgun (WGS) entry which is preliminary data.</text>
</comment>
<dbReference type="Proteomes" id="UP000616885">
    <property type="component" value="Unassembled WGS sequence"/>
</dbReference>
<proteinExistence type="predicted"/>
<evidence type="ECO:0000256" key="1">
    <source>
        <dbReference type="SAM" id="MobiDB-lite"/>
    </source>
</evidence>
<dbReference type="EMBL" id="JADCTT010000005">
    <property type="protein sequence ID" value="KAF9752037.1"/>
    <property type="molecule type" value="Genomic_DNA"/>
</dbReference>
<organism evidence="2 3">
    <name type="scientific">Bionectria ochroleuca</name>
    <name type="common">Gliocladium roseum</name>
    <dbReference type="NCBI Taxonomy" id="29856"/>
    <lineage>
        <taxon>Eukaryota</taxon>
        <taxon>Fungi</taxon>
        <taxon>Dikarya</taxon>
        <taxon>Ascomycota</taxon>
        <taxon>Pezizomycotina</taxon>
        <taxon>Sordariomycetes</taxon>
        <taxon>Hypocreomycetidae</taxon>
        <taxon>Hypocreales</taxon>
        <taxon>Bionectriaceae</taxon>
        <taxon>Clonostachys</taxon>
    </lineage>
</organism>
<sequence>MSSWLSQIRVILFYGAHDDCSQDMHSFRTKIASQFRRVAGRGTLMHSDEKRSSSSMTSLLPHTTPFGSVQAYVRGTCNVSGSRKNCQLSSTELPLSPDE</sequence>
<feature type="region of interest" description="Disordered" evidence="1">
    <location>
        <begin position="80"/>
        <end position="99"/>
    </location>
</feature>
<dbReference type="AlphaFoldDB" id="A0A8H7NA82"/>
<evidence type="ECO:0000313" key="3">
    <source>
        <dbReference type="Proteomes" id="UP000616885"/>
    </source>
</evidence>
<name>A0A8H7NA82_BIOOC</name>
<reference evidence="2" key="1">
    <citation type="submission" date="2020-10" db="EMBL/GenBank/DDBJ databases">
        <title>High-Quality Genome Resource of Clonostachys rosea strain S41 by Oxford Nanopore Long-Read Sequencing.</title>
        <authorList>
            <person name="Wang H."/>
        </authorList>
    </citation>
    <scope>NUCLEOTIDE SEQUENCE</scope>
    <source>
        <strain evidence="2">S41</strain>
    </source>
</reference>